<sequence length="193" mass="22293">MCLSVILLSILMISVMSCILLPNEGLSNAWILDANCGYNSDNRVWNYYYYHNKKRDQWDKRATVIISHTNIKPKATTLFRDYGTFTISDESDDIKITQSVDTILLQYKSGQSSIQIKNSDAKRAFIIENGAYSSGELRVMSAVGRVDDKIRIFHARDIALRMHHNLKKEDLILEILRGRDNIKVINYYYAYPD</sequence>
<dbReference type="Proteomes" id="UP000244655">
    <property type="component" value="Plasmid pl78"/>
</dbReference>
<keyword evidence="2" id="KW-1185">Reference proteome</keyword>
<dbReference type="AlphaFoldDB" id="A0A2S1LY96"/>
<evidence type="ECO:0000313" key="1">
    <source>
        <dbReference type="EMBL" id="AWG43274.1"/>
    </source>
</evidence>
<organism evidence="1 2">
    <name type="scientific">Candidatus Borreliella tachyglossi</name>
    <dbReference type="NCBI Taxonomy" id="1964448"/>
    <lineage>
        <taxon>Bacteria</taxon>
        <taxon>Pseudomonadati</taxon>
        <taxon>Spirochaetota</taxon>
        <taxon>Spirochaetia</taxon>
        <taxon>Spirochaetales</taxon>
        <taxon>Borreliaceae</taxon>
        <taxon>Borreliella</taxon>
    </lineage>
</organism>
<name>A0A2S1LY96_9SPIR</name>
<dbReference type="EMBL" id="CP025786">
    <property type="protein sequence ID" value="AWG43274.1"/>
    <property type="molecule type" value="Genomic_DNA"/>
</dbReference>
<protein>
    <submittedName>
        <fullName evidence="1">Uncharacterized protein</fullName>
    </submittedName>
</protein>
<keyword evidence="1" id="KW-0614">Plasmid</keyword>
<evidence type="ECO:0000313" key="2">
    <source>
        <dbReference type="Proteomes" id="UP000244655"/>
    </source>
</evidence>
<geneLocation type="plasmid" evidence="1 2">
    <name>pl78</name>
</geneLocation>
<reference evidence="1 2" key="1">
    <citation type="submission" date="2018-01" db="EMBL/GenBank/DDBJ databases">
        <title>Genome sequence of Borrelia tachyglossi.</title>
        <authorList>
            <person name="Gofton A.W."/>
        </authorList>
    </citation>
    <scope>NUCLEOTIDE SEQUENCE [LARGE SCALE GENOMIC DNA]</scope>
    <source>
        <strain evidence="1 2">Bc-F10-1268</strain>
        <plasmid evidence="1 2">pl78</plasmid>
    </source>
</reference>
<gene>
    <name evidence="1" type="ORF">CR532_04570</name>
</gene>
<accession>A0A2S1LY96</accession>
<proteinExistence type="predicted"/>